<dbReference type="EMBL" id="CM047590">
    <property type="protein sequence ID" value="KAI9919813.1"/>
    <property type="molecule type" value="Genomic_DNA"/>
</dbReference>
<accession>A0ACC0WNZ6</accession>
<protein>
    <submittedName>
        <fullName evidence="1">Uncharacterized protein</fullName>
    </submittedName>
</protein>
<evidence type="ECO:0000313" key="2">
    <source>
        <dbReference type="Proteomes" id="UP001163321"/>
    </source>
</evidence>
<evidence type="ECO:0000313" key="1">
    <source>
        <dbReference type="EMBL" id="KAI9919813.1"/>
    </source>
</evidence>
<proteinExistence type="predicted"/>
<comment type="caution">
    <text evidence="1">The sequence shown here is derived from an EMBL/GenBank/DDBJ whole genome shotgun (WGS) entry which is preliminary data.</text>
</comment>
<organism evidence="1 2">
    <name type="scientific">Peronosclerospora sorghi</name>
    <dbReference type="NCBI Taxonomy" id="230839"/>
    <lineage>
        <taxon>Eukaryota</taxon>
        <taxon>Sar</taxon>
        <taxon>Stramenopiles</taxon>
        <taxon>Oomycota</taxon>
        <taxon>Peronosporomycetes</taxon>
        <taxon>Peronosporales</taxon>
        <taxon>Peronosporaceae</taxon>
        <taxon>Peronosclerospora</taxon>
    </lineage>
</organism>
<reference evidence="1 2" key="1">
    <citation type="journal article" date="2022" name="bioRxiv">
        <title>The genome of the oomycete Peronosclerospora sorghi, a cosmopolitan pathogen of maize and sorghum, is inflated with dispersed pseudogenes.</title>
        <authorList>
            <person name="Fletcher K."/>
            <person name="Martin F."/>
            <person name="Isakeit T."/>
            <person name="Cavanaugh K."/>
            <person name="Magill C."/>
            <person name="Michelmore R."/>
        </authorList>
    </citation>
    <scope>NUCLEOTIDE SEQUENCE [LARGE SCALE GENOMIC DNA]</scope>
    <source>
        <strain evidence="1">P6</strain>
    </source>
</reference>
<keyword evidence="2" id="KW-1185">Reference proteome</keyword>
<name>A0ACC0WNZ6_9STRA</name>
<sequence>MEDIDDGEVYVAMRIGPDAIPQRRFRLLLRKLMDAEDEAARTLVELLGNSIADNIADSEDWETVEGYITALLHMLYDKLQPFSQTQQHREIHPRQARSHAIPAQPRCAHQPPTPSSTDVGPSATVWSPSRRWGNRRHRGRGRSKGGTKGRHHPPRVTRHHRLSTTFWLWKKHSSQPASYQQGTPRVGRINASLDQMHLHHRFDTDEEACVEAILSR</sequence>
<gene>
    <name evidence="1" type="ORF">PsorP6_017419</name>
</gene>
<dbReference type="Proteomes" id="UP001163321">
    <property type="component" value="Chromosome 11"/>
</dbReference>